<dbReference type="AlphaFoldDB" id="A0A7X1E5R6"/>
<evidence type="ECO:0000259" key="4">
    <source>
        <dbReference type="Pfam" id="PF00884"/>
    </source>
</evidence>
<dbReference type="Gene3D" id="3.40.720.10">
    <property type="entry name" value="Alkaline Phosphatase, subunit A"/>
    <property type="match status" value="1"/>
</dbReference>
<name>A0A7X1E5R6_9BACT</name>
<comment type="similarity">
    <text evidence="1">Belongs to the sulfatase family.</text>
</comment>
<dbReference type="RefSeq" id="WP_185694067.1">
    <property type="nucleotide sequence ID" value="NZ_JACHVA010000126.1"/>
</dbReference>
<sequence>MPLEKRPNILLVVADDHRADAIGTLGHPVVHTPTLDGLIERGTIFTNTRIMGSLIPAVCAPSRACLLTGRNLFQADGYTYCEPRPSNDVPIHPEYVTLPQYFREHNYETFITGKWHNDGPSAVRSFESGRNIFHGGMSPHDEVPVRSLSGIKEGRPAKVAEGFSSEVFCNTAIDFLQNHDKSRPFFMWLALTSPHDPRTPPPPYDTLYDQDSIPLPLNFLPEHPFDNGELSIRDELLAPHPRTGKTIQKELADYYGLISHHDACLGRVLDCLSRTGLEEGTIVVYVSDHGLAIGSHGLLGKQNLYEHSVRVPFILSGPGVPKGLRSSHCAYSLDLFSTLCELSKVPVLPNLESRSLVPILADKSDNFRDVFFSVYSGFQRSVYDGRWKLICYAMGGEERLQLFDLLEDPLELYDRIEDGSCSAIVQRLLDSLQEWQNVNGDPTINKNENVAPHRLVQSASLSQTQLYNQ</sequence>
<dbReference type="GO" id="GO:0046872">
    <property type="term" value="F:metal ion binding"/>
    <property type="evidence" value="ECO:0007669"/>
    <property type="project" value="UniProtKB-KW"/>
</dbReference>
<comment type="caution">
    <text evidence="5">The sequence shown here is derived from an EMBL/GenBank/DDBJ whole genome shotgun (WGS) entry which is preliminary data.</text>
</comment>
<keyword evidence="2" id="KW-0479">Metal-binding</keyword>
<protein>
    <submittedName>
        <fullName evidence="5">Sulfatase-like hydrolase/transferase</fullName>
    </submittedName>
</protein>
<feature type="domain" description="Sulfatase N-terminal" evidence="4">
    <location>
        <begin position="7"/>
        <end position="342"/>
    </location>
</feature>
<dbReference type="SUPFAM" id="SSF53649">
    <property type="entry name" value="Alkaline phosphatase-like"/>
    <property type="match status" value="1"/>
</dbReference>
<dbReference type="CDD" id="cd16155">
    <property type="entry name" value="sulfatase_like"/>
    <property type="match status" value="1"/>
</dbReference>
<reference evidence="5 6" key="1">
    <citation type="submission" date="2020-07" db="EMBL/GenBank/DDBJ databases">
        <authorList>
            <person name="Feng X."/>
        </authorList>
    </citation>
    <scope>NUCLEOTIDE SEQUENCE [LARGE SCALE GENOMIC DNA]</scope>
    <source>
        <strain evidence="5 6">JCM14086</strain>
    </source>
</reference>
<accession>A0A7X1E5R6</accession>
<evidence type="ECO:0000256" key="1">
    <source>
        <dbReference type="ARBA" id="ARBA00008779"/>
    </source>
</evidence>
<evidence type="ECO:0000256" key="3">
    <source>
        <dbReference type="ARBA" id="ARBA00022801"/>
    </source>
</evidence>
<organism evidence="5 6">
    <name type="scientific">Puniceicoccus vermicola</name>
    <dbReference type="NCBI Taxonomy" id="388746"/>
    <lineage>
        <taxon>Bacteria</taxon>
        <taxon>Pseudomonadati</taxon>
        <taxon>Verrucomicrobiota</taxon>
        <taxon>Opitutia</taxon>
        <taxon>Puniceicoccales</taxon>
        <taxon>Puniceicoccaceae</taxon>
        <taxon>Puniceicoccus</taxon>
    </lineage>
</organism>
<evidence type="ECO:0000313" key="5">
    <source>
        <dbReference type="EMBL" id="MBC2603441.1"/>
    </source>
</evidence>
<keyword evidence="3 5" id="KW-0378">Hydrolase</keyword>
<dbReference type="PANTHER" id="PTHR45953:SF1">
    <property type="entry name" value="IDURONATE 2-SULFATASE"/>
    <property type="match status" value="1"/>
</dbReference>
<dbReference type="PANTHER" id="PTHR45953">
    <property type="entry name" value="IDURONATE 2-SULFATASE"/>
    <property type="match status" value="1"/>
</dbReference>
<keyword evidence="6" id="KW-1185">Reference proteome</keyword>
<dbReference type="InterPro" id="IPR000917">
    <property type="entry name" value="Sulfatase_N"/>
</dbReference>
<dbReference type="EMBL" id="JACHVA010000126">
    <property type="protein sequence ID" value="MBC2603441.1"/>
    <property type="molecule type" value="Genomic_DNA"/>
</dbReference>
<dbReference type="GO" id="GO:0008484">
    <property type="term" value="F:sulfuric ester hydrolase activity"/>
    <property type="evidence" value="ECO:0007669"/>
    <property type="project" value="TreeGrafter"/>
</dbReference>
<dbReference type="Pfam" id="PF00884">
    <property type="entry name" value="Sulfatase"/>
    <property type="match status" value="1"/>
</dbReference>
<proteinExistence type="inferred from homology"/>
<keyword evidence="5" id="KW-0808">Transferase</keyword>
<dbReference type="GO" id="GO:0005737">
    <property type="term" value="C:cytoplasm"/>
    <property type="evidence" value="ECO:0007669"/>
    <property type="project" value="TreeGrafter"/>
</dbReference>
<evidence type="ECO:0000256" key="2">
    <source>
        <dbReference type="ARBA" id="ARBA00022723"/>
    </source>
</evidence>
<dbReference type="PROSITE" id="PS00523">
    <property type="entry name" value="SULFATASE_1"/>
    <property type="match status" value="1"/>
</dbReference>
<dbReference type="Proteomes" id="UP000525652">
    <property type="component" value="Unassembled WGS sequence"/>
</dbReference>
<dbReference type="GO" id="GO:0016740">
    <property type="term" value="F:transferase activity"/>
    <property type="evidence" value="ECO:0007669"/>
    <property type="project" value="UniProtKB-KW"/>
</dbReference>
<evidence type="ECO:0000313" key="6">
    <source>
        <dbReference type="Proteomes" id="UP000525652"/>
    </source>
</evidence>
<dbReference type="InterPro" id="IPR024607">
    <property type="entry name" value="Sulfatase_CS"/>
</dbReference>
<gene>
    <name evidence="5" type="ORF">H5P30_16785</name>
</gene>
<dbReference type="InterPro" id="IPR017850">
    <property type="entry name" value="Alkaline_phosphatase_core_sf"/>
</dbReference>